<feature type="non-terminal residue" evidence="1">
    <location>
        <position position="1"/>
    </location>
</feature>
<proteinExistence type="predicted"/>
<accession>A0A146JXN4</accession>
<protein>
    <submittedName>
        <fullName evidence="1">Uncharacterized protein</fullName>
    </submittedName>
</protein>
<dbReference type="EMBL" id="GDID01007329">
    <property type="protein sequence ID" value="JAP89277.1"/>
    <property type="molecule type" value="Transcribed_RNA"/>
</dbReference>
<name>A0A146JXN4_9EUKA</name>
<sequence length="392" mass="46986">IAQIIQKKSKFSLLLIHQQQNMSNQLFLQKLMSNTEWDWLDQQKFINHLSLEAHVSLQHIPCNVYKQLSNIQNQILNLTKIQCPRKYTPFSVHQFLSEFNNIIEVFRNANHFNVHYLLNVKIILLFRINDFPQVFKTLQYKQTILRYIPDIYFLLNEIIKQRHSIFIQNGHYCNVLIENETIREKLLRYPQKYKSGPYFYYEDLNAIHKQFKHLFSTIYNTDDPVQKRKLIIESVEQFLFKSIQQVKSVIKIHSGAEIADFTNFDFKKFQTAIQITQLNQFYTNEQFLFREDSELTLNQRQMLNRLLTSIDKFPFLTENDFQNSLQIQVIDLIKNRIQPTQIEAIKHTNLSKSILPTYFCNSDQMNYPIIDNFLIVAQNKYFILNISNFFKI</sequence>
<feature type="non-terminal residue" evidence="1">
    <location>
        <position position="392"/>
    </location>
</feature>
<evidence type="ECO:0000313" key="1">
    <source>
        <dbReference type="EMBL" id="JAP89277.1"/>
    </source>
</evidence>
<dbReference type="AlphaFoldDB" id="A0A146JXN4"/>
<organism evidence="1">
    <name type="scientific">Trepomonas sp. PC1</name>
    <dbReference type="NCBI Taxonomy" id="1076344"/>
    <lineage>
        <taxon>Eukaryota</taxon>
        <taxon>Metamonada</taxon>
        <taxon>Diplomonadida</taxon>
        <taxon>Hexamitidae</taxon>
        <taxon>Hexamitinae</taxon>
        <taxon>Trepomonas</taxon>
    </lineage>
</organism>
<gene>
    <name evidence="1" type="ORF">TPC1_31228</name>
</gene>
<reference evidence="1" key="1">
    <citation type="submission" date="2015-07" db="EMBL/GenBank/DDBJ databases">
        <title>Adaptation to a free-living lifestyle via gene acquisitions in the diplomonad Trepomonas sp. PC1.</title>
        <authorList>
            <person name="Xu F."/>
            <person name="Jerlstrom-Hultqvist J."/>
            <person name="Kolisko M."/>
            <person name="Simpson A.G.B."/>
            <person name="Roger A.J."/>
            <person name="Svard S.G."/>
            <person name="Andersson J.O."/>
        </authorList>
    </citation>
    <scope>NUCLEOTIDE SEQUENCE</scope>
    <source>
        <strain evidence="1">PC1</strain>
    </source>
</reference>